<dbReference type="InterPro" id="IPR007433">
    <property type="entry name" value="DUF481"/>
</dbReference>
<dbReference type="EMBL" id="CP121472">
    <property type="protein sequence ID" value="WPL18227.1"/>
    <property type="molecule type" value="Genomic_DNA"/>
</dbReference>
<accession>A0ABZ0SBG8</accession>
<feature type="region of interest" description="Disordered" evidence="1">
    <location>
        <begin position="72"/>
        <end position="100"/>
    </location>
</feature>
<feature type="signal peptide" evidence="2">
    <location>
        <begin position="1"/>
        <end position="26"/>
    </location>
</feature>
<dbReference type="Proteomes" id="UP001432180">
    <property type="component" value="Chromosome"/>
</dbReference>
<evidence type="ECO:0000313" key="3">
    <source>
        <dbReference type="EMBL" id="WPL18227.1"/>
    </source>
</evidence>
<keyword evidence="4" id="KW-1185">Reference proteome</keyword>
<gene>
    <name evidence="3" type="ORF">Thiowin_03288</name>
</gene>
<proteinExistence type="predicted"/>
<keyword evidence="2" id="KW-0732">Signal</keyword>
<evidence type="ECO:0000256" key="1">
    <source>
        <dbReference type="SAM" id="MobiDB-lite"/>
    </source>
</evidence>
<name>A0ABZ0SBG8_9GAMM</name>
<dbReference type="Pfam" id="PF04338">
    <property type="entry name" value="DUF481"/>
    <property type="match status" value="1"/>
</dbReference>
<evidence type="ECO:0000256" key="2">
    <source>
        <dbReference type="SAM" id="SignalP"/>
    </source>
</evidence>
<feature type="compositionally biased region" description="Low complexity" evidence="1">
    <location>
        <begin position="72"/>
        <end position="82"/>
    </location>
</feature>
<feature type="chain" id="PRO_5046252223" evidence="2">
    <location>
        <begin position="27"/>
        <end position="312"/>
    </location>
</feature>
<evidence type="ECO:0000313" key="4">
    <source>
        <dbReference type="Proteomes" id="UP001432180"/>
    </source>
</evidence>
<reference evidence="3 4" key="1">
    <citation type="journal article" date="2023" name="Microorganisms">
        <title>Thiorhodovibrio frisius and Trv. litoralis spp. nov., Two Novel Members from a Clade of Fastidious Purple Sulfur Bacteria That Exhibit Unique Red-Shifted Light-Harvesting Capabilities.</title>
        <authorList>
            <person name="Methner A."/>
            <person name="Kuzyk S.B."/>
            <person name="Petersen J."/>
            <person name="Bauer S."/>
            <person name="Brinkmann H."/>
            <person name="Sichau K."/>
            <person name="Wanner G."/>
            <person name="Wolf J."/>
            <person name="Neumann-Schaal M."/>
            <person name="Henke P."/>
            <person name="Tank M."/>
            <person name="Sproer C."/>
            <person name="Bunk B."/>
            <person name="Overmann J."/>
        </authorList>
    </citation>
    <scope>NUCLEOTIDE SEQUENCE [LARGE SCALE GENOMIC DNA]</scope>
    <source>
        <strain evidence="3 4">DSM 6702</strain>
    </source>
</reference>
<dbReference type="RefSeq" id="WP_328984003.1">
    <property type="nucleotide sequence ID" value="NZ_CP121472.1"/>
</dbReference>
<organism evidence="3 4">
    <name type="scientific">Thiorhodovibrio winogradskyi</name>
    <dbReference type="NCBI Taxonomy" id="77007"/>
    <lineage>
        <taxon>Bacteria</taxon>
        <taxon>Pseudomonadati</taxon>
        <taxon>Pseudomonadota</taxon>
        <taxon>Gammaproteobacteria</taxon>
        <taxon>Chromatiales</taxon>
        <taxon>Chromatiaceae</taxon>
        <taxon>Thiorhodovibrio</taxon>
    </lineage>
</organism>
<protein>
    <submittedName>
        <fullName evidence="3">Salt-induced outer membrane protein</fullName>
    </submittedName>
</protein>
<sequence>MRISPTAIAALPILVISLLGPRGANAAEVITTNGDRLSGTLLHADAETVVLQTAYAGRIRIDRAQVSVLRQQSAQATTTTRAHSAEPPEASRQTSSAVVPPKFSGRVNFALSDDSGNTDTTEIDFDYQLDYRRGWHRLRSLGVLEFDTNDGEQTADKWSTLNHYSRLFPSRWYGAAWFALQHDRFADLRLRTMGGPALGYLASEDKAFHLSIELGPTLLRDDFRDQPDQDFTGASWLLNYDQLVWNDRLQPYHRQFGYVALDGQDKRLWQSWTGVRLPLANGLSASVEFEFDYDSHPAVEVDPMSRTVFPRI</sequence>